<feature type="region of interest" description="Disordered" evidence="1">
    <location>
        <begin position="1"/>
        <end position="53"/>
    </location>
</feature>
<dbReference type="AlphaFoldDB" id="A0A7S4ES31"/>
<protein>
    <recommendedName>
        <fullName evidence="2">GAF domain-containing protein</fullName>
    </recommendedName>
</protein>
<dbReference type="EMBL" id="HBIZ01001116">
    <property type="protein sequence ID" value="CAE0748049.1"/>
    <property type="molecule type" value="Transcribed_RNA"/>
</dbReference>
<feature type="compositionally biased region" description="Polar residues" evidence="1">
    <location>
        <begin position="40"/>
        <end position="53"/>
    </location>
</feature>
<accession>A0A7S4ES31</accession>
<proteinExistence type="predicted"/>
<evidence type="ECO:0000313" key="3">
    <source>
        <dbReference type="EMBL" id="CAE0748049.1"/>
    </source>
</evidence>
<gene>
    <name evidence="3" type="ORF">PCAR00345_LOCUS631</name>
</gene>
<reference evidence="3" key="1">
    <citation type="submission" date="2021-01" db="EMBL/GenBank/DDBJ databases">
        <authorList>
            <person name="Corre E."/>
            <person name="Pelletier E."/>
            <person name="Niang G."/>
            <person name="Scheremetjew M."/>
            <person name="Finn R."/>
            <person name="Kale V."/>
            <person name="Holt S."/>
            <person name="Cochrane G."/>
            <person name="Meng A."/>
            <person name="Brown T."/>
            <person name="Cohen L."/>
        </authorList>
    </citation>
    <scope>NUCLEOTIDE SEQUENCE</scope>
    <source>
        <strain evidence="3">CCMP645</strain>
    </source>
</reference>
<dbReference type="SUPFAM" id="SSF55781">
    <property type="entry name" value="GAF domain-like"/>
    <property type="match status" value="1"/>
</dbReference>
<dbReference type="Gene3D" id="3.30.450.40">
    <property type="match status" value="1"/>
</dbReference>
<organism evidence="3">
    <name type="scientific">Chrysotila carterae</name>
    <name type="common">Marine alga</name>
    <name type="synonym">Syracosphaera carterae</name>
    <dbReference type="NCBI Taxonomy" id="13221"/>
    <lineage>
        <taxon>Eukaryota</taxon>
        <taxon>Haptista</taxon>
        <taxon>Haptophyta</taxon>
        <taxon>Prymnesiophyceae</taxon>
        <taxon>Isochrysidales</taxon>
        <taxon>Isochrysidaceae</taxon>
        <taxon>Chrysotila</taxon>
    </lineage>
</organism>
<evidence type="ECO:0000259" key="2">
    <source>
        <dbReference type="Pfam" id="PF01590"/>
    </source>
</evidence>
<name>A0A7S4ES31_CHRCT</name>
<evidence type="ECO:0000256" key="1">
    <source>
        <dbReference type="SAM" id="MobiDB-lite"/>
    </source>
</evidence>
<sequence>MMDIDRQDMGQDMGPSNYFSMSKLEASSSQENRPMKRIKATSTQSQPDLSPSQVTAISPAAWVAPEHPGEVERMKVVNSARLLEIPTGPEYNMIAHKAAAQHQVPVALVVLMDSHMALTKGVAGWPSKAGPRQLSFCAYTILPDSPDVLVVLDAQCDERFMTNPYVTGPPFLRFYAGAPVIVRGQKVGTVCLIDVKPHTEFTQQDEQLLMALASQV</sequence>
<dbReference type="Pfam" id="PF01590">
    <property type="entry name" value="GAF"/>
    <property type="match status" value="1"/>
</dbReference>
<feature type="compositionally biased region" description="Polar residues" evidence="1">
    <location>
        <begin position="17"/>
        <end position="32"/>
    </location>
</feature>
<dbReference type="InterPro" id="IPR029016">
    <property type="entry name" value="GAF-like_dom_sf"/>
</dbReference>
<dbReference type="PANTHER" id="PTHR43102:SF2">
    <property type="entry name" value="GAF DOMAIN-CONTAINING PROTEIN"/>
    <property type="match status" value="1"/>
</dbReference>
<dbReference type="PANTHER" id="PTHR43102">
    <property type="entry name" value="SLR1143 PROTEIN"/>
    <property type="match status" value="1"/>
</dbReference>
<feature type="domain" description="GAF" evidence="2">
    <location>
        <begin position="144"/>
        <end position="216"/>
    </location>
</feature>
<dbReference type="InterPro" id="IPR003018">
    <property type="entry name" value="GAF"/>
</dbReference>